<dbReference type="EC" id="3.-.-.-" evidence="3"/>
<dbReference type="PRINTS" id="PR00412">
    <property type="entry name" value="EPOXHYDRLASE"/>
</dbReference>
<dbReference type="Pfam" id="PF00561">
    <property type="entry name" value="Abhydrolase_1"/>
    <property type="match status" value="1"/>
</dbReference>
<dbReference type="PANTHER" id="PTHR43798:SF33">
    <property type="entry name" value="HYDROLASE, PUTATIVE (AFU_ORTHOLOGUE AFUA_2G14860)-RELATED"/>
    <property type="match status" value="1"/>
</dbReference>
<dbReference type="EMBL" id="CACRUO010000031">
    <property type="protein sequence ID" value="VYU12178.1"/>
    <property type="molecule type" value="Genomic_DNA"/>
</dbReference>
<feature type="domain" description="AB hydrolase-1" evidence="2">
    <location>
        <begin position="23"/>
        <end position="142"/>
    </location>
</feature>
<dbReference type="SUPFAM" id="SSF53474">
    <property type="entry name" value="alpha/beta-Hydrolases"/>
    <property type="match status" value="1"/>
</dbReference>
<dbReference type="InterPro" id="IPR029058">
    <property type="entry name" value="AB_hydrolase_fold"/>
</dbReference>
<evidence type="ECO:0000313" key="3">
    <source>
        <dbReference type="EMBL" id="VYU12178.1"/>
    </source>
</evidence>
<dbReference type="InterPro" id="IPR000073">
    <property type="entry name" value="AB_hydrolase_1"/>
</dbReference>
<dbReference type="InterPro" id="IPR000639">
    <property type="entry name" value="Epox_hydrolase-like"/>
</dbReference>
<reference evidence="3" key="1">
    <citation type="submission" date="2019-11" db="EMBL/GenBank/DDBJ databases">
        <authorList>
            <person name="Feng L."/>
        </authorList>
    </citation>
    <scope>NUCLEOTIDE SEQUENCE</scope>
    <source>
        <strain evidence="3">SsimulansLFYP27</strain>
    </source>
</reference>
<evidence type="ECO:0000256" key="1">
    <source>
        <dbReference type="ARBA" id="ARBA00008645"/>
    </source>
</evidence>
<dbReference type="InterPro" id="IPR050266">
    <property type="entry name" value="AB_hydrolase_sf"/>
</dbReference>
<sequence length="287" mass="32122">MREMYALETNNAIIRYDMMGHGPILLCITGASGINDSYLDLAHKLEDHFTVVLPDRRGYGASELLTALPSSIANTKDTYCLTMDVEDIKTLIQTLSNHPVYLFATDTGAVPALEFACMYPELVKTLLVHEPLNTSVLPNREDYVPQTEQIARTAMIEGVPAAMRQYERLINPSHSDMQVLVENTIAPCAVCSPSTSQIRSGESTNIWLQYELRQYLNYQIDIETLKAEDVSIKFLQGEQSKESLGYEAAKYFAHSLNANLFQVTGGHYGYAQQPKQFAKAVKKILRS</sequence>
<dbReference type="AlphaFoldDB" id="A0A6N3CB84"/>
<dbReference type="RefSeq" id="WP_002479977.1">
    <property type="nucleotide sequence ID" value="NZ_CACRUO010000031.1"/>
</dbReference>
<name>A0A6N3CB84_STASI</name>
<gene>
    <name evidence="3" type="ORF">SSLFYP27_01475</name>
</gene>
<dbReference type="PANTHER" id="PTHR43798">
    <property type="entry name" value="MONOACYLGLYCEROL LIPASE"/>
    <property type="match status" value="1"/>
</dbReference>
<organism evidence="3">
    <name type="scientific">Staphylococcus simulans</name>
    <dbReference type="NCBI Taxonomy" id="1286"/>
    <lineage>
        <taxon>Bacteria</taxon>
        <taxon>Bacillati</taxon>
        <taxon>Bacillota</taxon>
        <taxon>Bacilli</taxon>
        <taxon>Bacillales</taxon>
        <taxon>Staphylococcaceae</taxon>
        <taxon>Staphylococcus</taxon>
    </lineage>
</organism>
<accession>A0A6N3CB84</accession>
<keyword evidence="3" id="KW-0378">Hydrolase</keyword>
<proteinExistence type="inferred from homology"/>
<dbReference type="GO" id="GO:0016020">
    <property type="term" value="C:membrane"/>
    <property type="evidence" value="ECO:0007669"/>
    <property type="project" value="TreeGrafter"/>
</dbReference>
<dbReference type="Gene3D" id="3.40.50.1820">
    <property type="entry name" value="alpha/beta hydrolase"/>
    <property type="match status" value="1"/>
</dbReference>
<comment type="similarity">
    <text evidence="1">Belongs to the AB hydrolase superfamily.</text>
</comment>
<dbReference type="GO" id="GO:0016787">
    <property type="term" value="F:hydrolase activity"/>
    <property type="evidence" value="ECO:0007669"/>
    <property type="project" value="UniProtKB-KW"/>
</dbReference>
<evidence type="ECO:0000259" key="2">
    <source>
        <dbReference type="Pfam" id="PF00561"/>
    </source>
</evidence>
<protein>
    <submittedName>
        <fullName evidence="3">Putative hydrolase</fullName>
        <ecNumber evidence="3">3.-.-.-</ecNumber>
    </submittedName>
</protein>